<dbReference type="PANTHER" id="PTHR43537:SF24">
    <property type="entry name" value="GLUCONATE OPERON TRANSCRIPTIONAL REPRESSOR"/>
    <property type="match status" value="1"/>
</dbReference>
<accession>A0A2S7K3V4</accession>
<reference evidence="5 6" key="1">
    <citation type="submission" date="2017-12" db="EMBL/GenBank/DDBJ databases">
        <authorList>
            <person name="Hurst M.R.H."/>
        </authorList>
    </citation>
    <scope>NUCLEOTIDE SEQUENCE [LARGE SCALE GENOMIC DNA]</scope>
    <source>
        <strain evidence="5 6">SY-3-19</strain>
    </source>
</reference>
<proteinExistence type="predicted"/>
<dbReference type="PANTHER" id="PTHR43537">
    <property type="entry name" value="TRANSCRIPTIONAL REGULATOR, GNTR FAMILY"/>
    <property type="match status" value="1"/>
</dbReference>
<evidence type="ECO:0000259" key="4">
    <source>
        <dbReference type="PROSITE" id="PS50949"/>
    </source>
</evidence>
<dbReference type="InterPro" id="IPR000524">
    <property type="entry name" value="Tscrpt_reg_HTH_GntR"/>
</dbReference>
<gene>
    <name evidence="5" type="ORF">CW354_14160</name>
</gene>
<sequence>MARRRTSHKAKLMHRTGAMSHTLPHKRIPAENSPNGVYERIKSRLIRYEFPVGRRIVIEKLADQLFVSATPVREALARLTAERFVQDIPNAGFFAKPLSQTELSDLYDLLELLLGWSASRAAERTAGPGPLKPPDFKREFEDAVRDRPDAVAGLASDLFHHLARQSGNEDLIRLVSNLNDRTLHARWKTYEAFGDPNKALLRVFEAYSSLDFPAVGTALSAYFLELREWLPGLFRSLARSRVRTAR</sequence>
<dbReference type="InterPro" id="IPR036390">
    <property type="entry name" value="WH_DNA-bd_sf"/>
</dbReference>
<evidence type="ECO:0000256" key="2">
    <source>
        <dbReference type="ARBA" id="ARBA00023125"/>
    </source>
</evidence>
<keyword evidence="2" id="KW-0238">DNA-binding</keyword>
<dbReference type="OrthoDB" id="8479543at2"/>
<organism evidence="5 6">
    <name type="scientific">Hyphococcus luteus</name>
    <dbReference type="NCBI Taxonomy" id="2058213"/>
    <lineage>
        <taxon>Bacteria</taxon>
        <taxon>Pseudomonadati</taxon>
        <taxon>Pseudomonadota</taxon>
        <taxon>Alphaproteobacteria</taxon>
        <taxon>Parvularculales</taxon>
        <taxon>Parvularculaceae</taxon>
        <taxon>Hyphococcus</taxon>
    </lineage>
</organism>
<dbReference type="Proteomes" id="UP000239504">
    <property type="component" value="Unassembled WGS sequence"/>
</dbReference>
<dbReference type="SMART" id="SM00345">
    <property type="entry name" value="HTH_GNTR"/>
    <property type="match status" value="1"/>
</dbReference>
<dbReference type="Pfam" id="PF00392">
    <property type="entry name" value="GntR"/>
    <property type="match status" value="1"/>
</dbReference>
<dbReference type="InterPro" id="IPR008920">
    <property type="entry name" value="TF_FadR/GntR_C"/>
</dbReference>
<dbReference type="SUPFAM" id="SSF46785">
    <property type="entry name" value="Winged helix' DNA-binding domain"/>
    <property type="match status" value="1"/>
</dbReference>
<dbReference type="Gene3D" id="1.10.10.10">
    <property type="entry name" value="Winged helix-like DNA-binding domain superfamily/Winged helix DNA-binding domain"/>
    <property type="match status" value="1"/>
</dbReference>
<name>A0A2S7K3V4_9PROT</name>
<dbReference type="Gene3D" id="1.20.120.530">
    <property type="entry name" value="GntR ligand-binding domain-like"/>
    <property type="match status" value="1"/>
</dbReference>
<evidence type="ECO:0000256" key="3">
    <source>
        <dbReference type="ARBA" id="ARBA00023163"/>
    </source>
</evidence>
<evidence type="ECO:0000313" key="5">
    <source>
        <dbReference type="EMBL" id="PQA87179.1"/>
    </source>
</evidence>
<dbReference type="GO" id="GO:0003677">
    <property type="term" value="F:DNA binding"/>
    <property type="evidence" value="ECO:0007669"/>
    <property type="project" value="UniProtKB-KW"/>
</dbReference>
<protein>
    <recommendedName>
        <fullName evidence="4">HTH gntR-type domain-containing protein</fullName>
    </recommendedName>
</protein>
<dbReference type="InterPro" id="IPR036388">
    <property type="entry name" value="WH-like_DNA-bd_sf"/>
</dbReference>
<keyword evidence="6" id="KW-1185">Reference proteome</keyword>
<feature type="domain" description="HTH gntR-type" evidence="4">
    <location>
        <begin position="31"/>
        <end position="98"/>
    </location>
</feature>
<keyword evidence="1" id="KW-0805">Transcription regulation</keyword>
<keyword evidence="3" id="KW-0804">Transcription</keyword>
<dbReference type="EMBL" id="PJCH01000010">
    <property type="protein sequence ID" value="PQA87179.1"/>
    <property type="molecule type" value="Genomic_DNA"/>
</dbReference>
<dbReference type="GO" id="GO:0003700">
    <property type="term" value="F:DNA-binding transcription factor activity"/>
    <property type="evidence" value="ECO:0007669"/>
    <property type="project" value="InterPro"/>
</dbReference>
<evidence type="ECO:0000313" key="6">
    <source>
        <dbReference type="Proteomes" id="UP000239504"/>
    </source>
</evidence>
<dbReference type="PROSITE" id="PS50949">
    <property type="entry name" value="HTH_GNTR"/>
    <property type="match status" value="1"/>
</dbReference>
<evidence type="ECO:0000256" key="1">
    <source>
        <dbReference type="ARBA" id="ARBA00023015"/>
    </source>
</evidence>
<dbReference type="AlphaFoldDB" id="A0A2S7K3V4"/>
<comment type="caution">
    <text evidence="5">The sequence shown here is derived from an EMBL/GenBank/DDBJ whole genome shotgun (WGS) entry which is preliminary data.</text>
</comment>